<evidence type="ECO:0000313" key="1">
    <source>
        <dbReference type="EMBL" id="ERL87757.1"/>
    </source>
</evidence>
<dbReference type="Proteomes" id="UP000030742">
    <property type="component" value="Unassembled WGS sequence"/>
</dbReference>
<evidence type="ECO:0000313" key="2">
    <source>
        <dbReference type="Proteomes" id="UP000030742"/>
    </source>
</evidence>
<sequence>MPYYEFWKTKLNSTLNMLYSPINKITHLSLPKQPESDAMKNSL</sequence>
<reference evidence="1 2" key="1">
    <citation type="journal article" date="2013" name="Genome Biol.">
        <title>Draft genome of the mountain pine beetle, Dendroctonus ponderosae Hopkins, a major forest pest.</title>
        <authorList>
            <person name="Keeling C.I."/>
            <person name="Yuen M.M."/>
            <person name="Liao N.Y."/>
            <person name="Docking T.R."/>
            <person name="Chan S.K."/>
            <person name="Taylor G.A."/>
            <person name="Palmquist D.L."/>
            <person name="Jackman S.D."/>
            <person name="Nguyen A."/>
            <person name="Li M."/>
            <person name="Henderson H."/>
            <person name="Janes J.K."/>
            <person name="Zhao Y."/>
            <person name="Pandoh P."/>
            <person name="Moore R."/>
            <person name="Sperling F.A."/>
            <person name="Huber D.P."/>
            <person name="Birol I."/>
            <person name="Jones S.J."/>
            <person name="Bohlmann J."/>
        </authorList>
    </citation>
    <scope>NUCLEOTIDE SEQUENCE</scope>
</reference>
<dbReference type="AlphaFoldDB" id="U4U3X4"/>
<protein>
    <submittedName>
        <fullName evidence="1">Uncharacterized protein</fullName>
    </submittedName>
</protein>
<dbReference type="EMBL" id="KB631992">
    <property type="protein sequence ID" value="ERL87757.1"/>
    <property type="molecule type" value="Genomic_DNA"/>
</dbReference>
<gene>
    <name evidence="1" type="ORF">D910_05146</name>
</gene>
<proteinExistence type="predicted"/>
<name>U4U3X4_DENPD</name>
<accession>U4U3X4</accession>
<organism evidence="1 2">
    <name type="scientific">Dendroctonus ponderosae</name>
    <name type="common">Mountain pine beetle</name>
    <dbReference type="NCBI Taxonomy" id="77166"/>
    <lineage>
        <taxon>Eukaryota</taxon>
        <taxon>Metazoa</taxon>
        <taxon>Ecdysozoa</taxon>
        <taxon>Arthropoda</taxon>
        <taxon>Hexapoda</taxon>
        <taxon>Insecta</taxon>
        <taxon>Pterygota</taxon>
        <taxon>Neoptera</taxon>
        <taxon>Endopterygota</taxon>
        <taxon>Coleoptera</taxon>
        <taxon>Polyphaga</taxon>
        <taxon>Cucujiformia</taxon>
        <taxon>Curculionidae</taxon>
        <taxon>Scolytinae</taxon>
        <taxon>Dendroctonus</taxon>
    </lineage>
</organism>